<proteinExistence type="predicted"/>
<protein>
    <submittedName>
        <fullName evidence="1">Uncharacterized protein</fullName>
    </submittedName>
</protein>
<accession>A0AAE2SYV9</accession>
<comment type="caution">
    <text evidence="1">The sequence shown here is derived from an EMBL/GenBank/DDBJ whole genome shotgun (WGS) entry which is preliminary data.</text>
</comment>
<reference evidence="1 2" key="1">
    <citation type="submission" date="2020-08" db="EMBL/GenBank/DDBJ databases">
        <title>Genomic Encyclopedia of Type Strains, Phase IV (KMG-V): Genome sequencing to study the core and pangenomes of soil and plant-associated prokaryotes.</title>
        <authorList>
            <person name="Whitman W."/>
        </authorList>
    </citation>
    <scope>NUCLEOTIDE SEQUENCE [LARGE SCALE GENOMIC DNA]</scope>
    <source>
        <strain evidence="1 2">SEMIA 415</strain>
    </source>
</reference>
<name>A0AAE2SYV9_RHILE</name>
<sequence>MPYFEGWKRDVQLRDLSEQQGLIISCQRCGFNRKATKGSLCASPERELMTIEDVEVDCICMTTGCLGKVKISMHGRHTAP</sequence>
<evidence type="ECO:0000313" key="1">
    <source>
        <dbReference type="EMBL" id="MBB4291988.1"/>
    </source>
</evidence>
<evidence type="ECO:0000313" key="2">
    <source>
        <dbReference type="Proteomes" id="UP000538507"/>
    </source>
</evidence>
<dbReference type="AlphaFoldDB" id="A0AAE2SYV9"/>
<dbReference type="EMBL" id="JACIGO010000005">
    <property type="protein sequence ID" value="MBB4291988.1"/>
    <property type="molecule type" value="Genomic_DNA"/>
</dbReference>
<dbReference type="Proteomes" id="UP000538507">
    <property type="component" value="Unassembled WGS sequence"/>
</dbReference>
<gene>
    <name evidence="1" type="ORF">GGE16_004064</name>
</gene>
<organism evidence="1 2">
    <name type="scientific">Rhizobium leguminosarum</name>
    <dbReference type="NCBI Taxonomy" id="384"/>
    <lineage>
        <taxon>Bacteria</taxon>
        <taxon>Pseudomonadati</taxon>
        <taxon>Pseudomonadota</taxon>
        <taxon>Alphaproteobacteria</taxon>
        <taxon>Hyphomicrobiales</taxon>
        <taxon>Rhizobiaceae</taxon>
        <taxon>Rhizobium/Agrobacterium group</taxon>
        <taxon>Rhizobium</taxon>
    </lineage>
</organism>